<evidence type="ECO:0000313" key="2">
    <source>
        <dbReference type="EMBL" id="CAD8824635.1"/>
    </source>
</evidence>
<feature type="signal peptide" evidence="1">
    <location>
        <begin position="1"/>
        <end position="20"/>
    </location>
</feature>
<gene>
    <name evidence="2" type="ORF">TOLI1172_LOCUS9034</name>
</gene>
<proteinExistence type="predicted"/>
<feature type="chain" id="PRO_5031110054" evidence="1">
    <location>
        <begin position="21"/>
        <end position="280"/>
    </location>
</feature>
<evidence type="ECO:0000256" key="1">
    <source>
        <dbReference type="SAM" id="SignalP"/>
    </source>
</evidence>
<organism evidence="2">
    <name type="scientific">Timspurckia oligopyrenoides</name>
    <dbReference type="NCBI Taxonomy" id="708627"/>
    <lineage>
        <taxon>Eukaryota</taxon>
        <taxon>Rhodophyta</taxon>
        <taxon>Bangiophyceae</taxon>
        <taxon>Porphyridiales</taxon>
        <taxon>Porphyridiaceae</taxon>
        <taxon>Timspurckia</taxon>
    </lineage>
</organism>
<accession>A0A7S0ZKF4</accession>
<dbReference type="EMBL" id="HBFP01012490">
    <property type="protein sequence ID" value="CAD8824635.1"/>
    <property type="molecule type" value="Transcribed_RNA"/>
</dbReference>
<protein>
    <submittedName>
        <fullName evidence="2">Uncharacterized protein</fullName>
    </submittedName>
</protein>
<reference evidence="2" key="1">
    <citation type="submission" date="2021-01" db="EMBL/GenBank/DDBJ databases">
        <authorList>
            <person name="Corre E."/>
            <person name="Pelletier E."/>
            <person name="Niang G."/>
            <person name="Scheremetjew M."/>
            <person name="Finn R."/>
            <person name="Kale V."/>
            <person name="Holt S."/>
            <person name="Cochrane G."/>
            <person name="Meng A."/>
            <person name="Brown T."/>
            <person name="Cohen L."/>
        </authorList>
    </citation>
    <scope>NUCLEOTIDE SEQUENCE</scope>
    <source>
        <strain evidence="2">CCMP3278</strain>
    </source>
</reference>
<sequence>MMKLLLSVIGVLVLAQVCVAQTCECDFFTNTFCPVTILSSVDPEGTTRCVEEIIATCDRYECVAGGPETCVVEPSTVLRFNGTEDICITEPTEQVHPVTTPTASPTPAGTVTQTITCQIDALVPWQPPLVCFIEGTSFQPGSTITGGEFIVLQAANGTATLFNANEEPTNGTFFAFITNRFNFEDRFEPWPQISTTVNRVTIPANSDITTTLSLPFFETRLAALDPFVTFVQGLVDTRTTGNVTYNTNAVLQLGTGLTGGILESAFSTAFVEIDIFFLPP</sequence>
<name>A0A7S0ZKF4_9RHOD</name>
<dbReference type="AlphaFoldDB" id="A0A7S0ZKF4"/>
<keyword evidence="1" id="KW-0732">Signal</keyword>